<dbReference type="EMBL" id="QOCS01000024">
    <property type="protein sequence ID" value="RHW44880.1"/>
    <property type="molecule type" value="Genomic_DNA"/>
</dbReference>
<dbReference type="InterPro" id="IPR036388">
    <property type="entry name" value="WH-like_DNA-bd_sf"/>
</dbReference>
<protein>
    <recommendedName>
        <fullName evidence="3">HTH marR-type domain-containing protein</fullName>
    </recommendedName>
</protein>
<evidence type="ECO:0000313" key="4">
    <source>
        <dbReference type="EMBL" id="RHW44880.1"/>
    </source>
</evidence>
<dbReference type="SMART" id="SM00347">
    <property type="entry name" value="HTH_MARR"/>
    <property type="match status" value="1"/>
</dbReference>
<keyword evidence="1" id="KW-0805">Transcription regulation</keyword>
<dbReference type="InterPro" id="IPR036390">
    <property type="entry name" value="WH_DNA-bd_sf"/>
</dbReference>
<dbReference type="InterPro" id="IPR000835">
    <property type="entry name" value="HTH_MarR-typ"/>
</dbReference>
<evidence type="ECO:0000256" key="1">
    <source>
        <dbReference type="ARBA" id="ARBA00023015"/>
    </source>
</evidence>
<dbReference type="SUPFAM" id="SSF46785">
    <property type="entry name" value="Winged helix' DNA-binding domain"/>
    <property type="match status" value="1"/>
</dbReference>
<dbReference type="Pfam" id="PF12802">
    <property type="entry name" value="MarR_2"/>
    <property type="match status" value="1"/>
</dbReference>
<proteinExistence type="predicted"/>
<evidence type="ECO:0000313" key="5">
    <source>
        <dbReference type="Proteomes" id="UP000284822"/>
    </source>
</evidence>
<dbReference type="GO" id="GO:0003700">
    <property type="term" value="F:DNA-binding transcription factor activity"/>
    <property type="evidence" value="ECO:0007669"/>
    <property type="project" value="InterPro"/>
</dbReference>
<dbReference type="PROSITE" id="PS50995">
    <property type="entry name" value="HTH_MARR_2"/>
    <property type="match status" value="1"/>
</dbReference>
<reference evidence="4 5" key="1">
    <citation type="submission" date="2018-07" db="EMBL/GenBank/DDBJ databases">
        <title>Genome sequences of six Lactobacillus spp. isolated from bumble bee guts.</title>
        <authorList>
            <person name="Motta E.V.S."/>
            <person name="Moran N.A."/>
        </authorList>
    </citation>
    <scope>NUCLEOTIDE SEQUENCE [LARGE SCALE GENOMIC DNA]</scope>
    <source>
        <strain evidence="4 5">LV-8.1</strain>
    </source>
</reference>
<evidence type="ECO:0000256" key="2">
    <source>
        <dbReference type="ARBA" id="ARBA00023163"/>
    </source>
</evidence>
<feature type="domain" description="HTH marR-type" evidence="3">
    <location>
        <begin position="5"/>
        <end position="147"/>
    </location>
</feature>
<dbReference type="Gene3D" id="1.10.10.10">
    <property type="entry name" value="Winged helix-like DNA-binding domain superfamily/Winged helix DNA-binding domain"/>
    <property type="match status" value="1"/>
</dbReference>
<keyword evidence="2" id="KW-0804">Transcription</keyword>
<dbReference type="PANTHER" id="PTHR33164">
    <property type="entry name" value="TRANSCRIPTIONAL REGULATOR, MARR FAMILY"/>
    <property type="match status" value="1"/>
</dbReference>
<dbReference type="InterPro" id="IPR039422">
    <property type="entry name" value="MarR/SlyA-like"/>
</dbReference>
<dbReference type="PANTHER" id="PTHR33164:SF56">
    <property type="entry name" value="HTH-TYPE TRANSCRIPTIONAL REGULATOR MHQR"/>
    <property type="match status" value="1"/>
</dbReference>
<dbReference type="AlphaFoldDB" id="A0A3R6XR57"/>
<dbReference type="RefSeq" id="WP_118911214.1">
    <property type="nucleotide sequence ID" value="NZ_QOCS01000024.1"/>
</dbReference>
<name>A0A3R6XR57_9LACO</name>
<accession>A0A3R6XR57</accession>
<evidence type="ECO:0000259" key="3">
    <source>
        <dbReference type="PROSITE" id="PS50995"/>
    </source>
</evidence>
<comment type="caution">
    <text evidence="4">The sequence shown here is derived from an EMBL/GenBank/DDBJ whole genome shotgun (WGS) entry which is preliminary data.</text>
</comment>
<dbReference type="GO" id="GO:0006950">
    <property type="term" value="P:response to stress"/>
    <property type="evidence" value="ECO:0007669"/>
    <property type="project" value="TreeGrafter"/>
</dbReference>
<gene>
    <name evidence="4" type="ORF">DS832_08645</name>
</gene>
<organism evidence="4 5">
    <name type="scientific">Bombilactobacillus bombi</name>
    <dbReference type="NCBI Taxonomy" id="1303590"/>
    <lineage>
        <taxon>Bacteria</taxon>
        <taxon>Bacillati</taxon>
        <taxon>Bacillota</taxon>
        <taxon>Bacilli</taxon>
        <taxon>Lactobacillales</taxon>
        <taxon>Lactobacillaceae</taxon>
        <taxon>Bombilactobacillus</taxon>
    </lineage>
</organism>
<sequence length="151" mass="17487">MKTNINNLGSLIKIANTLIEKELNLRMNKLFAEYNLTGPQVTLLIYLYEAQERPVSQKEVETVFFLSHPTTRSIVKRLTSKKLIISNPSDKDRRQMILQLSKEGNKFINTNITTIYHNMDQINQKITHNLTESNQGQLIANLQQIINNFQD</sequence>
<dbReference type="Proteomes" id="UP000284822">
    <property type="component" value="Unassembled WGS sequence"/>
</dbReference>